<dbReference type="PANTHER" id="PTHR18895">
    <property type="entry name" value="HEMK METHYLTRANSFERASE"/>
    <property type="match status" value="1"/>
</dbReference>
<proteinExistence type="predicted"/>
<dbReference type="SUPFAM" id="SSF53335">
    <property type="entry name" value="S-adenosyl-L-methionine-dependent methyltransferases"/>
    <property type="match status" value="1"/>
</dbReference>
<sequence length="123" mass="14160">VEKVSNIIPYFKEELSSIADEREIISWAYLSIEHLLSYNRSDCIIYADKEITSEISDRIKQIITDLKTKKPLQNILGTTEFYGLKFKVNKHTLIPRSETEELVEWILKEEFSSTLDIGTGSGC</sequence>
<dbReference type="Gene3D" id="3.40.50.150">
    <property type="entry name" value="Vaccinia Virus protein VP39"/>
    <property type="match status" value="1"/>
</dbReference>
<organism evidence="2">
    <name type="scientific">marine metagenome</name>
    <dbReference type="NCBI Taxonomy" id="408172"/>
    <lineage>
        <taxon>unclassified sequences</taxon>
        <taxon>metagenomes</taxon>
        <taxon>ecological metagenomes</taxon>
    </lineage>
</organism>
<feature type="non-terminal residue" evidence="2">
    <location>
        <position position="123"/>
    </location>
</feature>
<protein>
    <recommendedName>
        <fullName evidence="1">Release factor glutamine methyltransferase N-terminal domain-containing protein</fullName>
    </recommendedName>
</protein>
<dbReference type="EMBL" id="UINC01228180">
    <property type="protein sequence ID" value="SVE59388.1"/>
    <property type="molecule type" value="Genomic_DNA"/>
</dbReference>
<evidence type="ECO:0000313" key="2">
    <source>
        <dbReference type="EMBL" id="SVE59388.1"/>
    </source>
</evidence>
<evidence type="ECO:0000259" key="1">
    <source>
        <dbReference type="Pfam" id="PF17827"/>
    </source>
</evidence>
<dbReference type="AlphaFoldDB" id="A0A383ETK5"/>
<reference evidence="2" key="1">
    <citation type="submission" date="2018-05" db="EMBL/GenBank/DDBJ databases">
        <authorList>
            <person name="Lanie J.A."/>
            <person name="Ng W.-L."/>
            <person name="Kazmierczak K.M."/>
            <person name="Andrzejewski T.M."/>
            <person name="Davidsen T.M."/>
            <person name="Wayne K.J."/>
            <person name="Tettelin H."/>
            <person name="Glass J.I."/>
            <person name="Rusch D."/>
            <person name="Podicherti R."/>
            <person name="Tsui H.-C.T."/>
            <person name="Winkler M.E."/>
        </authorList>
    </citation>
    <scope>NUCLEOTIDE SEQUENCE</scope>
</reference>
<dbReference type="InterPro" id="IPR050320">
    <property type="entry name" value="N5-glutamine_MTase"/>
</dbReference>
<dbReference type="Gene3D" id="1.10.8.10">
    <property type="entry name" value="DNA helicase RuvA subunit, C-terminal domain"/>
    <property type="match status" value="1"/>
</dbReference>
<dbReference type="InterPro" id="IPR029063">
    <property type="entry name" value="SAM-dependent_MTases_sf"/>
</dbReference>
<feature type="domain" description="Release factor glutamine methyltransferase N-terminal" evidence="1">
    <location>
        <begin position="26"/>
        <end position="77"/>
    </location>
</feature>
<accession>A0A383ETK5</accession>
<dbReference type="InterPro" id="IPR040758">
    <property type="entry name" value="PrmC_N"/>
</dbReference>
<dbReference type="PANTHER" id="PTHR18895:SF74">
    <property type="entry name" value="MTRF1L RELEASE FACTOR GLUTAMINE METHYLTRANSFERASE"/>
    <property type="match status" value="1"/>
</dbReference>
<name>A0A383ETK5_9ZZZZ</name>
<gene>
    <name evidence="2" type="ORF">METZ01_LOCUS512242</name>
</gene>
<dbReference type="Pfam" id="PF17827">
    <property type="entry name" value="PrmC_N"/>
    <property type="match status" value="1"/>
</dbReference>
<feature type="non-terminal residue" evidence="2">
    <location>
        <position position="1"/>
    </location>
</feature>